<feature type="compositionally biased region" description="Pro residues" evidence="1">
    <location>
        <begin position="271"/>
        <end position="281"/>
    </location>
</feature>
<dbReference type="InParanoid" id="A0A3N1GAJ2"/>
<comment type="caution">
    <text evidence="2">The sequence shown here is derived from an EMBL/GenBank/DDBJ whole genome shotgun (WGS) entry which is preliminary data.</text>
</comment>
<organism evidence="2 3">
    <name type="scientific">Pseudokineococcus lusitanus</name>
    <dbReference type="NCBI Taxonomy" id="763993"/>
    <lineage>
        <taxon>Bacteria</taxon>
        <taxon>Bacillati</taxon>
        <taxon>Actinomycetota</taxon>
        <taxon>Actinomycetes</taxon>
        <taxon>Kineosporiales</taxon>
        <taxon>Kineosporiaceae</taxon>
        <taxon>Pseudokineococcus</taxon>
    </lineage>
</organism>
<dbReference type="EMBL" id="RJKN01000007">
    <property type="protein sequence ID" value="ROP27256.1"/>
    <property type="molecule type" value="Genomic_DNA"/>
</dbReference>
<feature type="region of interest" description="Disordered" evidence="1">
    <location>
        <begin position="1"/>
        <end position="30"/>
    </location>
</feature>
<reference evidence="2 3" key="1">
    <citation type="journal article" date="2015" name="Stand. Genomic Sci.">
        <title>Genomic Encyclopedia of Bacterial and Archaeal Type Strains, Phase III: the genomes of soil and plant-associated and newly described type strains.</title>
        <authorList>
            <person name="Whitman W.B."/>
            <person name="Woyke T."/>
            <person name="Klenk H.P."/>
            <person name="Zhou Y."/>
            <person name="Lilburn T.G."/>
            <person name="Beck B.J."/>
            <person name="De Vos P."/>
            <person name="Vandamme P."/>
            <person name="Eisen J.A."/>
            <person name="Garrity G."/>
            <person name="Hugenholtz P."/>
            <person name="Kyrpides N.C."/>
        </authorList>
    </citation>
    <scope>NUCLEOTIDE SEQUENCE [LARGE SCALE GENOMIC DNA]</scope>
    <source>
        <strain evidence="2 3">CECT 7306</strain>
    </source>
</reference>
<keyword evidence="3" id="KW-1185">Reference proteome</keyword>
<evidence type="ECO:0000313" key="2">
    <source>
        <dbReference type="EMBL" id="ROP27256.1"/>
    </source>
</evidence>
<name>A0A3N1GAJ2_9ACTN</name>
<proteinExistence type="predicted"/>
<dbReference type="OrthoDB" id="2962349at2"/>
<gene>
    <name evidence="2" type="ORF">EDC03_2781</name>
</gene>
<accession>A0A3N1GAJ2</accession>
<sequence>MDTAPAVADPAPPAAPPGAGGTAAEPAPPSPVRALAVAVVAAARRLQAAGEPLEPPAPSSAAALCVVEAVWAPRVDAGTTARVVGRCRGVLPPDAGAGDLVAAVDAAGGPAAWAAATATRHRVLPSPEAPLKAEAARAAAAVLVEHGLASTAALVGLLAAVRADDEAARGRWDAVRGAWCAVPGQASGRSWHRLLVLAGAAHVVPDEDVRRAVGRALRERGATGSRAPDPLAAARLLEEAGEAVGASPREVDHLVWRDELRRGRRPAAASPVPPPQPPGGW</sequence>
<dbReference type="AlphaFoldDB" id="A0A3N1GAJ2"/>
<feature type="region of interest" description="Disordered" evidence="1">
    <location>
        <begin position="262"/>
        <end position="281"/>
    </location>
</feature>
<evidence type="ECO:0000313" key="3">
    <source>
        <dbReference type="Proteomes" id="UP000276232"/>
    </source>
</evidence>
<protein>
    <submittedName>
        <fullName evidence="2">Uncharacterized protein</fullName>
    </submittedName>
</protein>
<dbReference type="RefSeq" id="WP_123380838.1">
    <property type="nucleotide sequence ID" value="NZ_RJKN01000007.1"/>
</dbReference>
<dbReference type="Proteomes" id="UP000276232">
    <property type="component" value="Unassembled WGS sequence"/>
</dbReference>
<evidence type="ECO:0000256" key="1">
    <source>
        <dbReference type="SAM" id="MobiDB-lite"/>
    </source>
</evidence>